<reference evidence="2" key="1">
    <citation type="submission" date="2020-11" db="EMBL/GenBank/DDBJ databases">
        <authorList>
            <person name="Whiteford S."/>
        </authorList>
    </citation>
    <scope>NUCLEOTIDE SEQUENCE</scope>
</reference>
<comment type="caution">
    <text evidence="2">The sequence shown here is derived from an EMBL/GenBank/DDBJ whole genome shotgun (WGS) entry which is preliminary data.</text>
</comment>
<organism evidence="2 3">
    <name type="scientific">Plutella xylostella</name>
    <name type="common">Diamondback moth</name>
    <name type="synonym">Plutella maculipennis</name>
    <dbReference type="NCBI Taxonomy" id="51655"/>
    <lineage>
        <taxon>Eukaryota</taxon>
        <taxon>Metazoa</taxon>
        <taxon>Ecdysozoa</taxon>
        <taxon>Arthropoda</taxon>
        <taxon>Hexapoda</taxon>
        <taxon>Insecta</taxon>
        <taxon>Pterygota</taxon>
        <taxon>Neoptera</taxon>
        <taxon>Endopterygota</taxon>
        <taxon>Lepidoptera</taxon>
        <taxon>Glossata</taxon>
        <taxon>Ditrysia</taxon>
        <taxon>Yponomeutoidea</taxon>
        <taxon>Plutellidae</taxon>
        <taxon>Plutella</taxon>
    </lineage>
</organism>
<gene>
    <name evidence="2" type="ORF">PLXY2_LOCUS5782</name>
</gene>
<dbReference type="AlphaFoldDB" id="A0A8S4EHS9"/>
<keyword evidence="1" id="KW-0472">Membrane</keyword>
<sequence>MFRNLCSVSKTTVYCASYRRNFKNFGHKKQPTPPITMWWTGFLTFTFIGMAIEWKRVAKFFLGDAAEEESVPITPSTLYGSRGTDL</sequence>
<evidence type="ECO:0000313" key="2">
    <source>
        <dbReference type="EMBL" id="CAG9115534.1"/>
    </source>
</evidence>
<feature type="transmembrane region" description="Helical" evidence="1">
    <location>
        <begin position="35"/>
        <end position="52"/>
    </location>
</feature>
<evidence type="ECO:0000313" key="3">
    <source>
        <dbReference type="Proteomes" id="UP000653454"/>
    </source>
</evidence>
<name>A0A8S4EHS9_PLUXY</name>
<accession>A0A8S4EHS9</accession>
<dbReference type="EMBL" id="CAJHNJ030000017">
    <property type="protein sequence ID" value="CAG9115534.1"/>
    <property type="molecule type" value="Genomic_DNA"/>
</dbReference>
<keyword evidence="3" id="KW-1185">Reference proteome</keyword>
<dbReference type="Proteomes" id="UP000653454">
    <property type="component" value="Unassembled WGS sequence"/>
</dbReference>
<keyword evidence="1" id="KW-0812">Transmembrane</keyword>
<keyword evidence="1" id="KW-1133">Transmembrane helix</keyword>
<evidence type="ECO:0000256" key="1">
    <source>
        <dbReference type="SAM" id="Phobius"/>
    </source>
</evidence>
<proteinExistence type="predicted"/>
<protein>
    <submittedName>
        <fullName evidence="2">(diamondback moth) hypothetical protein</fullName>
    </submittedName>
</protein>